<protein>
    <recommendedName>
        <fullName evidence="4">Large ribosomal subunit protein bL28m</fullName>
    </recommendedName>
</protein>
<comment type="similarity">
    <text evidence="1">Belongs to the bacterial ribosomal protein bL28 family.</text>
</comment>
<evidence type="ECO:0000256" key="1">
    <source>
        <dbReference type="ARBA" id="ARBA00008760"/>
    </source>
</evidence>
<dbReference type="FunFam" id="2.30.170.40:FF:000003">
    <property type="entry name" value="54S ribosomal protein L24"/>
    <property type="match status" value="1"/>
</dbReference>
<sequence>MQAILNQLPSVRICQRSLTSSLLAVRTVSSSSRSPAALPSGEPAKLYGVTYVPPLKTTRHHTKRADYGLYDGLKVKSGDNIPKSKQRTRRVWNPNVQKISLWSEILGQTLQLRVTTAALKTIDKVGGLDRYVLQMSDERLGGTGMRIRDLVIAAMKQRLKLSQAFTRPIPESEAWKIPQWQNSSERADRTIVRRMVPSVDVKEVTVYPRKFQSNGQVELLALKDLNQRGQRGSQTCRRSTHPRR</sequence>
<keyword evidence="3" id="KW-0687">Ribonucleoprotein</keyword>
<dbReference type="InterPro" id="IPR037147">
    <property type="entry name" value="Ribosomal_bL28_sf"/>
</dbReference>
<dbReference type="InterPro" id="IPR034704">
    <property type="entry name" value="Ribosomal_bL28/bL31-like_sf"/>
</dbReference>
<dbReference type="OrthoDB" id="361870at2759"/>
<dbReference type="Gene3D" id="2.30.170.40">
    <property type="entry name" value="Ribosomal protein L28/L24"/>
    <property type="match status" value="1"/>
</dbReference>
<dbReference type="Proteomes" id="UP000886653">
    <property type="component" value="Unassembled WGS sequence"/>
</dbReference>
<evidence type="ECO:0000256" key="3">
    <source>
        <dbReference type="ARBA" id="ARBA00023274"/>
    </source>
</evidence>
<evidence type="ECO:0000313" key="5">
    <source>
        <dbReference type="EMBL" id="KAG0142521.1"/>
    </source>
</evidence>
<gene>
    <name evidence="5" type="ORF">CROQUDRAFT_662396</name>
</gene>
<dbReference type="AlphaFoldDB" id="A0A9P6T812"/>
<dbReference type="PANTHER" id="PTHR13528">
    <property type="entry name" value="39S RIBOSOMAL PROTEIN L28, MITOCHONDRIAL"/>
    <property type="match status" value="1"/>
</dbReference>
<dbReference type="HAMAP" id="MF_00373">
    <property type="entry name" value="Ribosomal_bL28"/>
    <property type="match status" value="1"/>
</dbReference>
<dbReference type="EMBL" id="MU167345">
    <property type="protein sequence ID" value="KAG0142521.1"/>
    <property type="molecule type" value="Genomic_DNA"/>
</dbReference>
<dbReference type="Pfam" id="PF00830">
    <property type="entry name" value="Ribosomal_L28"/>
    <property type="match status" value="1"/>
</dbReference>
<name>A0A9P6T812_9BASI</name>
<organism evidence="5 6">
    <name type="scientific">Cronartium quercuum f. sp. fusiforme G11</name>
    <dbReference type="NCBI Taxonomy" id="708437"/>
    <lineage>
        <taxon>Eukaryota</taxon>
        <taxon>Fungi</taxon>
        <taxon>Dikarya</taxon>
        <taxon>Basidiomycota</taxon>
        <taxon>Pucciniomycotina</taxon>
        <taxon>Pucciniomycetes</taxon>
        <taxon>Pucciniales</taxon>
        <taxon>Coleosporiaceae</taxon>
        <taxon>Cronartium</taxon>
    </lineage>
</organism>
<evidence type="ECO:0000256" key="2">
    <source>
        <dbReference type="ARBA" id="ARBA00022980"/>
    </source>
</evidence>
<evidence type="ECO:0000256" key="4">
    <source>
        <dbReference type="ARBA" id="ARBA00035269"/>
    </source>
</evidence>
<keyword evidence="2" id="KW-0689">Ribosomal protein</keyword>
<evidence type="ECO:0000313" key="6">
    <source>
        <dbReference type="Proteomes" id="UP000886653"/>
    </source>
</evidence>
<dbReference type="GO" id="GO:0005762">
    <property type="term" value="C:mitochondrial large ribosomal subunit"/>
    <property type="evidence" value="ECO:0007669"/>
    <property type="project" value="TreeGrafter"/>
</dbReference>
<proteinExistence type="inferred from homology"/>
<reference evidence="5" key="1">
    <citation type="submission" date="2013-11" db="EMBL/GenBank/DDBJ databases">
        <title>Genome sequence of the fusiform rust pathogen reveals effectors for host alternation and coevolution with pine.</title>
        <authorList>
            <consortium name="DOE Joint Genome Institute"/>
            <person name="Smith K."/>
            <person name="Pendleton A."/>
            <person name="Kubisiak T."/>
            <person name="Anderson C."/>
            <person name="Salamov A."/>
            <person name="Aerts A."/>
            <person name="Riley R."/>
            <person name="Clum A."/>
            <person name="Lindquist E."/>
            <person name="Ence D."/>
            <person name="Campbell M."/>
            <person name="Kronenberg Z."/>
            <person name="Feau N."/>
            <person name="Dhillon B."/>
            <person name="Hamelin R."/>
            <person name="Burleigh J."/>
            <person name="Smith J."/>
            <person name="Yandell M."/>
            <person name="Nelson C."/>
            <person name="Grigoriev I."/>
            <person name="Davis J."/>
        </authorList>
    </citation>
    <scope>NUCLEOTIDE SEQUENCE</scope>
    <source>
        <strain evidence="5">G11</strain>
    </source>
</reference>
<dbReference type="PANTHER" id="PTHR13528:SF2">
    <property type="entry name" value="LARGE RIBOSOMAL SUBUNIT PROTEIN BL28M"/>
    <property type="match status" value="1"/>
</dbReference>
<dbReference type="GO" id="GO:0003735">
    <property type="term" value="F:structural constituent of ribosome"/>
    <property type="evidence" value="ECO:0007669"/>
    <property type="project" value="InterPro"/>
</dbReference>
<comment type="caution">
    <text evidence="5">The sequence shown here is derived from an EMBL/GenBank/DDBJ whole genome shotgun (WGS) entry which is preliminary data.</text>
</comment>
<dbReference type="InterPro" id="IPR026569">
    <property type="entry name" value="Ribosomal_bL28"/>
</dbReference>
<dbReference type="SUPFAM" id="SSF143800">
    <property type="entry name" value="L28p-like"/>
    <property type="match status" value="1"/>
</dbReference>
<keyword evidence="6" id="KW-1185">Reference proteome</keyword>
<accession>A0A9P6T812</accession>